<dbReference type="Gene3D" id="2.20.70.10">
    <property type="match status" value="2"/>
</dbReference>
<organism evidence="3 4">
    <name type="scientific">Phoenix dactylifera</name>
    <name type="common">Date palm</name>
    <dbReference type="NCBI Taxonomy" id="42345"/>
    <lineage>
        <taxon>Eukaryota</taxon>
        <taxon>Viridiplantae</taxon>
        <taxon>Streptophyta</taxon>
        <taxon>Embryophyta</taxon>
        <taxon>Tracheophyta</taxon>
        <taxon>Spermatophyta</taxon>
        <taxon>Magnoliopsida</taxon>
        <taxon>Liliopsida</taxon>
        <taxon>Arecaceae</taxon>
        <taxon>Coryphoideae</taxon>
        <taxon>Phoeniceae</taxon>
        <taxon>Phoenix</taxon>
    </lineage>
</organism>
<dbReference type="GeneID" id="120108766"/>
<dbReference type="PROSITE" id="PS01159">
    <property type="entry name" value="WW_DOMAIN_1"/>
    <property type="match status" value="2"/>
</dbReference>
<dbReference type="PANTHER" id="PTHR47852">
    <property type="entry name" value="OS06G0298400 PROTEIN"/>
    <property type="match status" value="1"/>
</dbReference>
<proteinExistence type="predicted"/>
<dbReference type="KEGG" id="pda:120108766"/>
<sequence>MGKRKERRLAAMMAASRRVKLDLCAEPSGEMVGSSLHDEVGGELDKDHQAGVPTSPSPSGQKQENPLLLLGQYSDDELDEEVSEQLKHAVEESSSVNMDDQVQESAHAGGNTGNNNEKASTSGDVKQDSDQLDTLKNVDGHDANECKNTIVATQYSESDSVAKTVPDASGMQIIGDMTGGWKVVMHEQSNQCYYWNTVTGETSWEIPKELALAGTCSEENVSLAVDEKVDYSVPAHTHSDTQLASYSNVLVADGHGSGDSISRSMETYGSVEMGVNGEIVHAAYDVNQGLAHYNTALVGISCEESSALSAFGSLQQSSLLLSEHTTNAGEECPLPSVEDKLLTRPTGCYETVDVHSVRLVKYGENLLQRLKALDGSQRCVGGLQWIAKEIEIRVSDCKALSSYGSSLLPFWWHTETRLKLLESAIVEGESSCLLQSKHDSQVEAEQTPSWKEEHSVPHHIETGSDVVERNSASGDAENNCPSFSNDVVKVQSEASNCILETENVRIIGLSSGSVSQGMGSEKSAEILLPKVDLHAEDVDMDVEMEVDDETVAGQTVAEAGSSAECPAPTKQIIQSNSLALECPSVPLDDSSIPPPPDEEWIPPPPPDSEPVPPPPPEEPPAPAPCPPAYDNTLSPYQDQYNLAYTLPTYEYYAPVASEITNANYYAQADGSHVAQLQPPSYYEPAIASAFPEMAADVNPAEPIAYYDLSSGVVPHAPVVSSTGSGFYVESAPVSYHSAVTASDYTRSVGSAMVSERTSLPQVKPTSDMSAVTNETETASVQADSIASTVQAAGTALGNGSASAAPSSASQKNQSKVARSKKRTVAVAPTLRSNKKVSSLVDKWKAAKEELHGDEDEEPENAYEIVEKKRQKEIEEWRTHQIASGGAQDNANFVPLGGDWRERVKRRRAEAKAEAGEAPREQGVENEKKQPDLVQLSKDLPSGWQAYWDESTKEVYYGNSITSETTWSRPTR</sequence>
<feature type="region of interest" description="Disordered" evidence="1">
    <location>
        <begin position="583"/>
        <end position="632"/>
    </location>
</feature>
<dbReference type="InterPro" id="IPR036020">
    <property type="entry name" value="WW_dom_sf"/>
</dbReference>
<feature type="region of interest" description="Disordered" evidence="1">
    <location>
        <begin position="796"/>
        <end position="825"/>
    </location>
</feature>
<dbReference type="Proteomes" id="UP000228380">
    <property type="component" value="Unplaced"/>
</dbReference>
<evidence type="ECO:0000313" key="3">
    <source>
        <dbReference type="Proteomes" id="UP000228380"/>
    </source>
</evidence>
<dbReference type="OrthoDB" id="2367685at2759"/>
<accession>A0A8B9A3J3</accession>
<evidence type="ECO:0000259" key="2">
    <source>
        <dbReference type="PROSITE" id="PS50020"/>
    </source>
</evidence>
<feature type="compositionally biased region" description="Basic and acidic residues" evidence="1">
    <location>
        <begin position="909"/>
        <end position="930"/>
    </location>
</feature>
<feature type="region of interest" description="Disordered" evidence="1">
    <location>
        <begin position="755"/>
        <end position="782"/>
    </location>
</feature>
<dbReference type="SUPFAM" id="SSF51045">
    <property type="entry name" value="WW domain"/>
    <property type="match status" value="2"/>
</dbReference>
<dbReference type="RefSeq" id="XP_038978403.1">
    <property type="nucleotide sequence ID" value="XM_039122475.1"/>
</dbReference>
<reference evidence="4" key="1">
    <citation type="submission" date="2025-08" db="UniProtKB">
        <authorList>
            <consortium name="RefSeq"/>
        </authorList>
    </citation>
    <scope>IDENTIFICATION</scope>
    <source>
        <tissue evidence="4">Young leaves</tissue>
    </source>
</reference>
<evidence type="ECO:0000313" key="4">
    <source>
        <dbReference type="RefSeq" id="XP_038978403.1"/>
    </source>
</evidence>
<feature type="compositionally biased region" description="Pro residues" evidence="1">
    <location>
        <begin position="601"/>
        <end position="627"/>
    </location>
</feature>
<dbReference type="InterPro" id="IPR001202">
    <property type="entry name" value="WW_dom"/>
</dbReference>
<dbReference type="PROSITE" id="PS50020">
    <property type="entry name" value="WW_DOMAIN_2"/>
    <property type="match status" value="2"/>
</dbReference>
<dbReference type="CDD" id="cd00201">
    <property type="entry name" value="WW"/>
    <property type="match status" value="2"/>
</dbReference>
<feature type="region of interest" description="Disordered" evidence="1">
    <location>
        <begin position="29"/>
        <end position="129"/>
    </location>
</feature>
<feature type="compositionally biased region" description="Polar residues" evidence="1">
    <location>
        <begin position="113"/>
        <end position="124"/>
    </location>
</feature>
<feature type="domain" description="WW" evidence="2">
    <location>
        <begin position="937"/>
        <end position="971"/>
    </location>
</feature>
<name>A0A8B9A3J3_PHODC</name>
<feature type="region of interest" description="Disordered" evidence="1">
    <location>
        <begin position="906"/>
        <end position="935"/>
    </location>
</feature>
<dbReference type="AlphaFoldDB" id="A0A8B9A3J3"/>
<feature type="domain" description="WW" evidence="2">
    <location>
        <begin position="175"/>
        <end position="209"/>
    </location>
</feature>
<gene>
    <name evidence="4" type="primary">LOC120108766</name>
</gene>
<keyword evidence="3" id="KW-1185">Reference proteome</keyword>
<dbReference type="Pfam" id="PF00397">
    <property type="entry name" value="WW"/>
    <property type="match status" value="2"/>
</dbReference>
<feature type="compositionally biased region" description="Basic and acidic residues" evidence="1">
    <location>
        <begin position="36"/>
        <end position="49"/>
    </location>
</feature>
<feature type="compositionally biased region" description="Polar residues" evidence="1">
    <location>
        <begin position="52"/>
        <end position="64"/>
    </location>
</feature>
<feature type="compositionally biased region" description="Acidic residues" evidence="1">
    <location>
        <begin position="74"/>
        <end position="83"/>
    </location>
</feature>
<feature type="compositionally biased region" description="Low complexity" evidence="1">
    <location>
        <begin position="800"/>
        <end position="809"/>
    </location>
</feature>
<dbReference type="SMART" id="SM00456">
    <property type="entry name" value="WW"/>
    <property type="match status" value="2"/>
</dbReference>
<feature type="region of interest" description="Disordered" evidence="1">
    <location>
        <begin position="437"/>
        <end position="458"/>
    </location>
</feature>
<feature type="compositionally biased region" description="Polar residues" evidence="1">
    <location>
        <begin position="92"/>
        <end position="104"/>
    </location>
</feature>
<dbReference type="PANTHER" id="PTHR47852:SF2">
    <property type="entry name" value="WW DOMAIN-CONTAINING PROTEIN"/>
    <property type="match status" value="1"/>
</dbReference>
<protein>
    <submittedName>
        <fullName evidence="4">Uncharacterized protein LOC120108766 isoform X1</fullName>
    </submittedName>
</protein>
<evidence type="ECO:0000256" key="1">
    <source>
        <dbReference type="SAM" id="MobiDB-lite"/>
    </source>
</evidence>